<evidence type="ECO:0000256" key="2">
    <source>
        <dbReference type="SAM" id="Phobius"/>
    </source>
</evidence>
<proteinExistence type="predicted"/>
<keyword evidence="2" id="KW-1133">Transmembrane helix</keyword>
<gene>
    <name evidence="3" type="ORF">Glove_168g141</name>
</gene>
<dbReference type="PANTHER" id="PTHR10582:SF2">
    <property type="entry name" value="INACTIVE"/>
    <property type="match status" value="1"/>
</dbReference>
<feature type="transmembrane region" description="Helical" evidence="2">
    <location>
        <begin position="1060"/>
        <end position="1078"/>
    </location>
</feature>
<evidence type="ECO:0000256" key="1">
    <source>
        <dbReference type="ARBA" id="ARBA00022737"/>
    </source>
</evidence>
<comment type="caution">
    <text evidence="3">The sequence shown here is derived from an EMBL/GenBank/DDBJ whole genome shotgun (WGS) entry which is preliminary data.</text>
</comment>
<evidence type="ECO:0008006" key="5">
    <source>
        <dbReference type="Google" id="ProtNLM"/>
    </source>
</evidence>
<dbReference type="GO" id="GO:0005216">
    <property type="term" value="F:monoatomic ion channel activity"/>
    <property type="evidence" value="ECO:0007669"/>
    <property type="project" value="InterPro"/>
</dbReference>
<dbReference type="Proteomes" id="UP000266861">
    <property type="component" value="Unassembled WGS sequence"/>
</dbReference>
<dbReference type="AlphaFoldDB" id="A0A397IQ73"/>
<feature type="transmembrane region" description="Helical" evidence="2">
    <location>
        <begin position="998"/>
        <end position="1015"/>
    </location>
</feature>
<dbReference type="GO" id="GO:0005886">
    <property type="term" value="C:plasma membrane"/>
    <property type="evidence" value="ECO:0007669"/>
    <property type="project" value="TreeGrafter"/>
</dbReference>
<dbReference type="PANTHER" id="PTHR10582">
    <property type="entry name" value="TRANSIENT RECEPTOR POTENTIAL ION CHANNEL PROTEIN"/>
    <property type="match status" value="1"/>
</dbReference>
<feature type="transmembrane region" description="Helical" evidence="2">
    <location>
        <begin position="1090"/>
        <end position="1111"/>
    </location>
</feature>
<dbReference type="InterPro" id="IPR024862">
    <property type="entry name" value="TRPV"/>
</dbReference>
<keyword evidence="4" id="KW-1185">Reference proteome</keyword>
<name>A0A397IQ73_9GLOM</name>
<dbReference type="EMBL" id="PQFF01000158">
    <property type="protein sequence ID" value="RHZ78105.1"/>
    <property type="molecule type" value="Genomic_DNA"/>
</dbReference>
<organism evidence="3 4">
    <name type="scientific">Diversispora epigaea</name>
    <dbReference type="NCBI Taxonomy" id="1348612"/>
    <lineage>
        <taxon>Eukaryota</taxon>
        <taxon>Fungi</taxon>
        <taxon>Fungi incertae sedis</taxon>
        <taxon>Mucoromycota</taxon>
        <taxon>Glomeromycotina</taxon>
        <taxon>Glomeromycetes</taxon>
        <taxon>Diversisporales</taxon>
        <taxon>Diversisporaceae</taxon>
        <taxon>Diversispora</taxon>
    </lineage>
</organism>
<evidence type="ECO:0000313" key="4">
    <source>
        <dbReference type="Proteomes" id="UP000266861"/>
    </source>
</evidence>
<accession>A0A397IQ73</accession>
<keyword evidence="2" id="KW-0812">Transmembrane</keyword>
<keyword evidence="1" id="KW-0677">Repeat</keyword>
<protein>
    <recommendedName>
        <fullName evidence="5">Ion transport domain-containing protein</fullName>
    </recommendedName>
</protein>
<dbReference type="GO" id="GO:0098703">
    <property type="term" value="P:calcium ion import across plasma membrane"/>
    <property type="evidence" value="ECO:0007669"/>
    <property type="project" value="TreeGrafter"/>
</dbReference>
<keyword evidence="2" id="KW-0472">Membrane</keyword>
<evidence type="ECO:0000313" key="3">
    <source>
        <dbReference type="EMBL" id="RHZ78105.1"/>
    </source>
</evidence>
<sequence length="1146" mass="132817">MTVTNSAKKDFQFFGSCIAISPDGKKIVTFSSVIETQKIKLYNIYVEDKSSSESISTHSSKVNNEFKSYNIDVENNSSSELISASSSKVNNEFKLYYINVDISSSESISAPSSKVNNEYKSYYIDVDESLSEFSAKVNIDKSSSKSISKSSSRVNNEHLCWSIAISNCVVDDKNERDRFIALSCFDARSKSEDENGSDNDEKIGNKYFSQTWVISTKNEEFKCTSSTGGVIRFLGNDDSSLKNKKLNDKAVIIIVNKSGIYKETINIKQRLFSPKIEFELPQQLSNRLRSSKEKDKWQSSIELLYIGIIKNHFMVHSFENRKQVIEMYSLITGNLEMLFKRHESSTAPDIIRGSPIFAISQNENFLAFCRGTTSITLYFMKNGLEIVTKQLEGQRGIYKIVDINFIDDDSKLLIILEEKEDQVENSKIHQIFVVWDLFTTFENSIRQIDYSETSNPLKIDVTHRLMNSHRKMLAVRDNGDIFSVLDHNDMASIRNPTTPSEKKMTEIDITRDHVDHAIYNVDGKSSDASKLIINNVEPWHPNENYFRISVYLDSTESTQLIISESTIQVWKYHNNNTTEKLDKRDRVLEYIWARNKKIVIRELRIGEREFVLTVSNKQPKSKKIHWPNDVNILEGAVPSPKSSTPPSEPKTIHWPNDVNVLEGACHALCVLRKKKLIEAGQENVNQIKYLVECTQRLVRKYITKYGIFRLTSIKYPIMKYLVKSCQESLIKHILNKKINRKNSNIYIPRLYEKAIPFSVQDNNGSTKIISIESDLQYAILCIQERGNSTKILKYLIDYYADNAKEYNNYGWMFTVSKAIPFLYDYHLREFVQYLFNKPCFGITEAYTPPLHIKPYDQRKGNNAAVIYPLAVKPRLALKSNNTSRLSLKNLKNLFTRFQTPHNDCKVYIVPLPDFTVYPKDLDSKDSKDYSGSENYLNRFCSIPTFLRMFLWPHRKVVDDPKEMSPFLRVIHEEKGYEIYQTPTIMAVLGFKWSAARRYFIFHIIMYILYAISYTLAFESNEVIVTICFFLYHFTGFYLIVTEIVQLKNEGWYRYMNVYNVFDLGSVLLPLANFIYLFYFKEIILPDSIFLPIYAFTDLVMWLEVLFLLRYFEVPGRFVYIIISILNTVLPFFAFMLSAVLAFGHAM</sequence>
<reference evidence="3 4" key="1">
    <citation type="submission" date="2018-08" db="EMBL/GenBank/DDBJ databases">
        <title>Genome and evolution of the arbuscular mycorrhizal fungus Diversispora epigaea (formerly Glomus versiforme) and its bacterial endosymbionts.</title>
        <authorList>
            <person name="Sun X."/>
            <person name="Fei Z."/>
            <person name="Harrison M."/>
        </authorList>
    </citation>
    <scope>NUCLEOTIDE SEQUENCE [LARGE SCALE GENOMIC DNA]</scope>
    <source>
        <strain evidence="3 4">IT104</strain>
    </source>
</reference>
<feature type="transmembrane region" description="Helical" evidence="2">
    <location>
        <begin position="1022"/>
        <end position="1040"/>
    </location>
</feature>
<feature type="transmembrane region" description="Helical" evidence="2">
    <location>
        <begin position="1117"/>
        <end position="1142"/>
    </location>
</feature>